<dbReference type="EMBL" id="CP133217">
    <property type="protein sequence ID" value="WML86728.1"/>
    <property type="molecule type" value="Genomic_DNA"/>
</dbReference>
<dbReference type="InterPro" id="IPR025493">
    <property type="entry name" value="DUF4384"/>
</dbReference>
<accession>A0AA51MMK2</accession>
<name>A0AA51MMK2_9GAMM</name>
<dbReference type="Pfam" id="PF14326">
    <property type="entry name" value="DUF4384"/>
    <property type="match status" value="1"/>
</dbReference>
<protein>
    <submittedName>
        <fullName evidence="3">DUF4384 domain-containing protein</fullName>
    </submittedName>
</protein>
<dbReference type="PROSITE" id="PS51257">
    <property type="entry name" value="PROKAR_LIPOPROTEIN"/>
    <property type="match status" value="1"/>
</dbReference>
<organism evidence="3">
    <name type="scientific">Thiothrix subterranea</name>
    <dbReference type="NCBI Taxonomy" id="2735563"/>
    <lineage>
        <taxon>Bacteria</taxon>
        <taxon>Pseudomonadati</taxon>
        <taxon>Pseudomonadota</taxon>
        <taxon>Gammaproteobacteria</taxon>
        <taxon>Thiotrichales</taxon>
        <taxon>Thiotrichaceae</taxon>
        <taxon>Thiothrix</taxon>
    </lineage>
</organism>
<sequence length="176" mass="18975">MMLEKYWMWIVLFLVAGCQSSTNIKPDEGANPKTFKLVSRGCEAAEVQQSASSDLSIKASVDRSSYRIGENLTLSVKSEQDVYISVIDQGSAEQNSGQVLFVDERVSAGTTLVFPPQGKVMSVEGPAGSNVLQIIASRRKGVVKQGANSKDVAVKASESTSNDDTAYCNIRFVITD</sequence>
<dbReference type="EMBL" id="JAVFKN010000004">
    <property type="protein sequence ID" value="MDQ5767810.1"/>
    <property type="molecule type" value="Genomic_DNA"/>
</dbReference>
<dbReference type="Proteomes" id="UP001229862">
    <property type="component" value="Chromosome"/>
</dbReference>
<dbReference type="Proteomes" id="UP001223336">
    <property type="component" value="Unassembled WGS sequence"/>
</dbReference>
<evidence type="ECO:0000313" key="4">
    <source>
        <dbReference type="Proteomes" id="UP001223336"/>
    </source>
</evidence>
<keyword evidence="4" id="KW-1185">Reference proteome</keyword>
<evidence type="ECO:0000313" key="2">
    <source>
        <dbReference type="EMBL" id="MDQ5767810.1"/>
    </source>
</evidence>
<gene>
    <name evidence="2" type="ORF">RCC75_04680</name>
    <name evidence="3" type="ORF">RCG00_20900</name>
</gene>
<feature type="domain" description="DUF4384" evidence="1">
    <location>
        <begin position="65"/>
        <end position="139"/>
    </location>
</feature>
<dbReference type="RefSeq" id="WP_308133947.1">
    <property type="nucleotide sequence ID" value="NZ_CP133197.1"/>
</dbReference>
<dbReference type="AlphaFoldDB" id="A0AA51MMK2"/>
<proteinExistence type="predicted"/>
<evidence type="ECO:0000259" key="1">
    <source>
        <dbReference type="Pfam" id="PF14326"/>
    </source>
</evidence>
<reference evidence="3 4" key="1">
    <citation type="submission" date="2023-08" db="EMBL/GenBank/DDBJ databases">
        <title>New molecular markers tilS and rpoB for phylogenetic and monitoring studies of the genus Thiothrix biodiversity.</title>
        <authorList>
            <person name="Ravin N.V."/>
            <person name="Smolyakov D."/>
            <person name="Markov N.D."/>
            <person name="Beletsky A.V."/>
            <person name="Mardanov A.V."/>
            <person name="Rudenko T.S."/>
            <person name="Grabovich M.Y."/>
        </authorList>
    </citation>
    <scope>NUCLEOTIDE SEQUENCE</scope>
    <source>
        <strain evidence="3">DNT52</strain>
        <strain evidence="2 4">H33</strain>
    </source>
</reference>
<evidence type="ECO:0000313" key="3">
    <source>
        <dbReference type="EMBL" id="WML86728.1"/>
    </source>
</evidence>